<accession>A0A938BND9</accession>
<proteinExistence type="predicted"/>
<dbReference type="Proteomes" id="UP000703893">
    <property type="component" value="Unassembled WGS sequence"/>
</dbReference>
<gene>
    <name evidence="1" type="ORF">FJZ00_09025</name>
</gene>
<organism evidence="1 2">
    <name type="scientific">Candidatus Tanganyikabacteria bacterium</name>
    <dbReference type="NCBI Taxonomy" id="2961651"/>
    <lineage>
        <taxon>Bacteria</taxon>
        <taxon>Bacillati</taxon>
        <taxon>Candidatus Sericytochromatia</taxon>
        <taxon>Candidatus Tanganyikabacteria</taxon>
    </lineage>
</organism>
<evidence type="ECO:0000313" key="1">
    <source>
        <dbReference type="EMBL" id="MBM3275283.1"/>
    </source>
</evidence>
<dbReference type="AlphaFoldDB" id="A0A938BND9"/>
<sequence>MRKRTEDYQQWVEAFARNHRIPIEWADDKALKAKGFKREDYVRPYGLAMERRKRFGPYFILKSLEQGPKFGVRLPKYPTDDPHYRLVSRQRGRYTHYYFYIRDDVLGPLVLCVGSFLPFQTTYYLNGHHYIARELQRHGVRFRRDDNAFLGTADLPALQAAADRLSPEIIRKRLDYWTLVLGPKFSKQDRAAVHLRREYSLNQVEYCRNFIFRRHFPIHQIFERSCELGVFRLTADIVTQIFGVRKHKRLRGKLHTMLEKLDHGHHVWRVYCKSLVARMYEKFGTFLRVEVCVNRLKDLGLNKGLDQLPALRAKLVPLTDRLAAVEADLLNVHVDAAVFQRLARPTVAGRTKIPGIKIHDTRMLRLMEVLLHGGPQLAGWRASQIHAALQQAFGLTLETYSVTQLRYDLRKLKAHGLLARDGRSYRYRLTDSGLTVAAMFVLFHKHVCGPLANTLFHHRPSTTATP</sequence>
<protein>
    <submittedName>
        <fullName evidence="1">Uncharacterized protein</fullName>
    </submittedName>
</protein>
<feature type="non-terminal residue" evidence="1">
    <location>
        <position position="466"/>
    </location>
</feature>
<reference evidence="1 2" key="1">
    <citation type="submission" date="2019-03" db="EMBL/GenBank/DDBJ databases">
        <title>Lake Tanganyika Metagenome-Assembled Genomes (MAGs).</title>
        <authorList>
            <person name="Tran P."/>
        </authorList>
    </citation>
    <scope>NUCLEOTIDE SEQUENCE [LARGE SCALE GENOMIC DNA]</scope>
    <source>
        <strain evidence="1">K_DeepCast_65m_m2_236</strain>
    </source>
</reference>
<dbReference type="EMBL" id="VGJX01000514">
    <property type="protein sequence ID" value="MBM3275283.1"/>
    <property type="molecule type" value="Genomic_DNA"/>
</dbReference>
<evidence type="ECO:0000313" key="2">
    <source>
        <dbReference type="Proteomes" id="UP000703893"/>
    </source>
</evidence>
<name>A0A938BND9_9BACT</name>
<comment type="caution">
    <text evidence="1">The sequence shown here is derived from an EMBL/GenBank/DDBJ whole genome shotgun (WGS) entry which is preliminary data.</text>
</comment>